<name>A0A6B9LJ12_9CAUD</name>
<evidence type="ECO:0000313" key="1">
    <source>
        <dbReference type="EMBL" id="QHB40993.1"/>
    </source>
</evidence>
<reference evidence="1 2" key="1">
    <citation type="journal article" date="2020" name="Viruses">
        <title>Diversity and Host Interactions Among Virulent and Temperate Baltic Sea Flavobacterium Phages.</title>
        <authorList>
            <person name="Nilsson E."/>
            <person name="Bayfield O.W."/>
            <person name="Lundin D."/>
            <person name="Antson A.A."/>
            <person name="Holmfeldt K."/>
        </authorList>
    </citation>
    <scope>NUCLEOTIDE SEQUENCE [LARGE SCALE GENOMIC DNA]</scope>
</reference>
<evidence type="ECO:0000313" key="2">
    <source>
        <dbReference type="Proteomes" id="UP000464671"/>
    </source>
</evidence>
<proteinExistence type="predicted"/>
<sequence>MSKIFHKVFKCLFAKRHRSSGGVFLFYSIKK</sequence>
<accession>A0A6B9LJ12</accession>
<dbReference type="EMBL" id="MN812239">
    <property type="protein sequence ID" value="QHB40993.1"/>
    <property type="molecule type" value="Genomic_DNA"/>
</dbReference>
<organism evidence="1 2">
    <name type="scientific">Flavobacterium phage vB_FspS_tant8-1</name>
    <dbReference type="NCBI Taxonomy" id="2686278"/>
    <lineage>
        <taxon>Viruses</taxon>
        <taxon>Duplodnaviria</taxon>
        <taxon>Heunggongvirae</taxon>
        <taxon>Uroviricota</taxon>
        <taxon>Caudoviricetes</taxon>
        <taxon>Tantvirus</taxon>
        <taxon>Tantvirus tant</taxon>
    </lineage>
</organism>
<gene>
    <name evidence="1" type="ORF">tant81_gp062</name>
</gene>
<keyword evidence="2" id="KW-1185">Reference proteome</keyword>
<protein>
    <submittedName>
        <fullName evidence="1">Uncharacterized protein</fullName>
    </submittedName>
</protein>
<dbReference type="Proteomes" id="UP000464671">
    <property type="component" value="Segment"/>
</dbReference>